<feature type="domain" description="DUF4082" evidence="2">
    <location>
        <begin position="66"/>
        <end position="202"/>
    </location>
</feature>
<dbReference type="SUPFAM" id="SSF51126">
    <property type="entry name" value="Pectin lyase-like"/>
    <property type="match status" value="1"/>
</dbReference>
<feature type="compositionally biased region" description="Polar residues" evidence="1">
    <location>
        <begin position="259"/>
        <end position="271"/>
    </location>
</feature>
<dbReference type="Proteomes" id="UP000298412">
    <property type="component" value="Unassembled WGS sequence"/>
</dbReference>
<dbReference type="InterPro" id="IPR025141">
    <property type="entry name" value="DUF4082"/>
</dbReference>
<feature type="region of interest" description="Disordered" evidence="1">
    <location>
        <begin position="212"/>
        <end position="271"/>
    </location>
</feature>
<evidence type="ECO:0000313" key="4">
    <source>
        <dbReference type="Proteomes" id="UP000298412"/>
    </source>
</evidence>
<dbReference type="Gene3D" id="2.160.20.10">
    <property type="entry name" value="Single-stranded right-handed beta-helix, Pectin lyase-like"/>
    <property type="match status" value="1"/>
</dbReference>
<dbReference type="OrthoDB" id="505641at2"/>
<dbReference type="InterPro" id="IPR012334">
    <property type="entry name" value="Pectin_lyas_fold"/>
</dbReference>
<gene>
    <name evidence="3" type="ORF">E3O19_02470</name>
</gene>
<evidence type="ECO:0000313" key="3">
    <source>
        <dbReference type="EMBL" id="TFC19834.1"/>
    </source>
</evidence>
<proteinExistence type="predicted"/>
<dbReference type="SMART" id="SM00710">
    <property type="entry name" value="PbH1"/>
    <property type="match status" value="6"/>
</dbReference>
<dbReference type="InterPro" id="IPR011050">
    <property type="entry name" value="Pectin_lyase_fold/virulence"/>
</dbReference>
<comment type="caution">
    <text evidence="3">The sequence shown here is derived from an EMBL/GenBank/DDBJ whole genome shotgun (WGS) entry which is preliminary data.</text>
</comment>
<dbReference type="InterPro" id="IPR006626">
    <property type="entry name" value="PbH1"/>
</dbReference>
<dbReference type="RefSeq" id="WP_134565029.1">
    <property type="nucleotide sequence ID" value="NZ_SOFP01000010.1"/>
</dbReference>
<sequence length="533" mass="54577">MKHRTNPARLRSGFPAAAVIFGAVIAVAVGGASLPVNALTAPSPASATLTAGSQTLWGTSAPRDGVVDGDTSSVELGTDFSPSATGTVVGVRFWKTAANSGAHVGNLWTSGGTRLATAKFTSETASGWQTVLFAKPVALTAGKHYVASYLAPRGRYTTTVDQNAPAVSSKSLSVNATNSGRYSYGSSSAFPTKTWRSSGYWVDPLFVPAAGTTGTASPSPTPTTSPAPAPTPAPAPAPSTTPAPTPTAAPAPAPTTAPVSAQSTNASFAGSSNTGPIAAGFNPTQKYTGPLTITTPGTVIKNQIIPAGLRIEASDVTIQGNIIEGPTDVSWDQAAVHVNGDRVKILDNTIRGNSATDWSQDPINGIKLVGQFVDFSRNNVYGIAGDGVSIYGDNANVVGNWVHDFVFRDGGVHYDGLHYPGQAGDSTYAPALIKDNTVELWVSGGSSGMTAAMGFPDVAPKVVVDHNLLAGGNYAMWGGGSGITYTNNWFWTKFSPNVGYYGPSAYIGQVGSATWTGNVFTADGKIAGPTLGK</sequence>
<accession>A0A4R8WWJ2</accession>
<evidence type="ECO:0000259" key="2">
    <source>
        <dbReference type="Pfam" id="PF13313"/>
    </source>
</evidence>
<dbReference type="EMBL" id="SOFP01000010">
    <property type="protein sequence ID" value="TFC19834.1"/>
    <property type="molecule type" value="Genomic_DNA"/>
</dbReference>
<protein>
    <submittedName>
        <fullName evidence="3">DUF4082 domain-containing protein</fullName>
    </submittedName>
</protein>
<dbReference type="AlphaFoldDB" id="A0A4R8WWJ2"/>
<name>A0A4R8WWJ2_9MICO</name>
<reference evidence="3 4" key="1">
    <citation type="submission" date="2019-03" db="EMBL/GenBank/DDBJ databases">
        <title>Genomics of glacier-inhabiting Cryobacterium strains.</title>
        <authorList>
            <person name="Liu Q."/>
            <person name="Xin Y.-H."/>
        </authorList>
    </citation>
    <scope>NUCLEOTIDE SEQUENCE [LARGE SCALE GENOMIC DNA]</scope>
    <source>
        <strain evidence="3 4">MDT1-3</strain>
    </source>
</reference>
<feature type="compositionally biased region" description="Pro residues" evidence="1">
    <location>
        <begin position="219"/>
        <end position="255"/>
    </location>
</feature>
<organism evidence="3 4">
    <name type="scientific">Cryobacterium algoritolerans</name>
    <dbReference type="NCBI Taxonomy" id="1259184"/>
    <lineage>
        <taxon>Bacteria</taxon>
        <taxon>Bacillati</taxon>
        <taxon>Actinomycetota</taxon>
        <taxon>Actinomycetes</taxon>
        <taxon>Micrococcales</taxon>
        <taxon>Microbacteriaceae</taxon>
        <taxon>Cryobacterium</taxon>
    </lineage>
</organism>
<evidence type="ECO:0000256" key="1">
    <source>
        <dbReference type="SAM" id="MobiDB-lite"/>
    </source>
</evidence>
<keyword evidence="4" id="KW-1185">Reference proteome</keyword>
<dbReference type="Pfam" id="PF13313">
    <property type="entry name" value="DUF4082"/>
    <property type="match status" value="1"/>
</dbReference>